<dbReference type="KEGG" id="sshi:J5U23_00678"/>
<protein>
    <submittedName>
        <fullName evidence="1">Uncharacterized protein</fullName>
    </submittedName>
</protein>
<sequence length="43" mass="5162">MVIRLRIITLIILKIISKLPFLEFDVKKEKKLSLVPQNWKVKK</sequence>
<dbReference type="Proteomes" id="UP000694018">
    <property type="component" value="Chromosome"/>
</dbReference>
<reference evidence="1" key="1">
    <citation type="journal article" date="2021" name="Environ. Microbiol.">
        <title>New insights into the diversity and evolution of the archaeal mobilome from three complete genomes of Saccharolobus shibatae.</title>
        <authorList>
            <person name="Medvedeva S."/>
            <person name="Brandt D."/>
            <person name="Cvirkaite-Krupovic V."/>
            <person name="Liu Y."/>
            <person name="Severinov K."/>
            <person name="Ishino S."/>
            <person name="Ishino Y."/>
            <person name="Prangishvili D."/>
            <person name="Kalinowski J."/>
            <person name="Krupovic M."/>
        </authorList>
    </citation>
    <scope>NUCLEOTIDE SEQUENCE</scope>
    <source>
        <strain evidence="1">B12</strain>
    </source>
</reference>
<dbReference type="AlphaFoldDB" id="A0A8F5GSJ7"/>
<gene>
    <name evidence="1" type="ORF">J5U23_00678</name>
</gene>
<proteinExistence type="predicted"/>
<evidence type="ECO:0000313" key="2">
    <source>
        <dbReference type="Proteomes" id="UP000694018"/>
    </source>
</evidence>
<evidence type="ECO:0000313" key="1">
    <source>
        <dbReference type="EMBL" id="QXJ27811.1"/>
    </source>
</evidence>
<name>A0A8F5GSJ7_SACSH</name>
<accession>A0A8F5GSJ7</accession>
<dbReference type="EMBL" id="CP077717">
    <property type="protein sequence ID" value="QXJ27811.1"/>
    <property type="molecule type" value="Genomic_DNA"/>
</dbReference>
<organism evidence="1 2">
    <name type="scientific">Saccharolobus shibatae (strain ATCC 51178 / DSM 5389 / JCM 8931 / NBRC 15437 / B12)</name>
    <name type="common">Sulfolobus shibatae</name>
    <dbReference type="NCBI Taxonomy" id="523848"/>
    <lineage>
        <taxon>Archaea</taxon>
        <taxon>Thermoproteota</taxon>
        <taxon>Thermoprotei</taxon>
        <taxon>Sulfolobales</taxon>
        <taxon>Sulfolobaceae</taxon>
        <taxon>Saccharolobus</taxon>
    </lineage>
</organism>